<dbReference type="InterPro" id="IPR038765">
    <property type="entry name" value="Papain-like_cys_pep_sf"/>
</dbReference>
<feature type="transmembrane region" description="Helical" evidence="2">
    <location>
        <begin position="628"/>
        <end position="648"/>
    </location>
</feature>
<feature type="transmembrane region" description="Helical" evidence="2">
    <location>
        <begin position="29"/>
        <end position="52"/>
    </location>
</feature>
<dbReference type="SMART" id="SM00460">
    <property type="entry name" value="TGc"/>
    <property type="match status" value="1"/>
</dbReference>
<keyword evidence="2" id="KW-1133">Transmembrane helix</keyword>
<feature type="transmembrane region" description="Helical" evidence="2">
    <location>
        <begin position="139"/>
        <end position="158"/>
    </location>
</feature>
<dbReference type="EMBL" id="AP023354">
    <property type="protein sequence ID" value="BCJ31955.1"/>
    <property type="molecule type" value="Genomic_DNA"/>
</dbReference>
<sequence length="772" mass="79559">MVSPPLERPHPAAPATTRRTGERLRATPIVVALVAIVAATMVAGLLAARIFAGTQLPVLLAGATLGAVALTVLLRLVRAPALLALLAGLAGLAACLVGATAALRDPTKGVGDALFDAVRNSGARILTSAIPVPPEPDTVLLPIAACWLAAAVATVLLGPLRAAPGARRRPGLAAIPPTVLLVGALVLVGPNGAVSYPAVAGFAVALAVLLAAAARPWQVRAEPDPAAAGLPAAGGSRLAVARRLASAIVVMAVLAAAALFGGPVVASAIHRQPVDPRSYVVPPKQQLDQLNPLGMLGAWALDPHQNLLQVTTNKPARIQWATLSGFDGINWQPDRTYRSAGAVLPPPTGLDDATTTVRQQVTVDALGGSWLPVVAAPREVHGVRVGYDAAAGAVLAPDGLKPGLTYQTVSAVPRQDPDMLAAASVPPGIAQRYLTVPPGAPADLVTLAQRTAGNAGPYRKALLLEQLLRTRYEYWSKAPSGNGYVTLKHFLLTKKSAGGGRGTSEQFASAFAVMGRVVGLPTRVVVGFHAGKRIGAHRYQVTSGDAFAWPEVYLAGHGWVAFDPTPVAKKGATPPDEDTPQAKSEQSKKSQQLDQGAPSAAPSQPAPGPSGSSKAAAAAGGPALPPGAYGGIAAALLLALLVAAVPVLRSRRSGRRLRTGTPAQRVLGAWTEIREALRLAGHRPPAAASAAEVARLAATGVPDRPGTPPLPDLRPLAEVVNAVGFAPEVTFAPADADRAAELARDYHRGLRSRHGLLSRLRWRLDPRPLFWR</sequence>
<organism evidence="4 5">
    <name type="scientific">Actinocatenispora sera</name>
    <dbReference type="NCBI Taxonomy" id="390989"/>
    <lineage>
        <taxon>Bacteria</taxon>
        <taxon>Bacillati</taxon>
        <taxon>Actinomycetota</taxon>
        <taxon>Actinomycetes</taxon>
        <taxon>Micromonosporales</taxon>
        <taxon>Micromonosporaceae</taxon>
        <taxon>Actinocatenispora</taxon>
    </lineage>
</organism>
<dbReference type="InterPro" id="IPR052901">
    <property type="entry name" value="Bact_TGase-like"/>
</dbReference>
<dbReference type="PANTHER" id="PTHR42736:SF1">
    <property type="entry name" value="PROTEIN-GLUTAMINE GAMMA-GLUTAMYLTRANSFERASE"/>
    <property type="match status" value="1"/>
</dbReference>
<feature type="compositionally biased region" description="Low complexity" evidence="1">
    <location>
        <begin position="589"/>
        <end position="621"/>
    </location>
</feature>
<dbReference type="Gene3D" id="3.10.620.30">
    <property type="match status" value="1"/>
</dbReference>
<feature type="domain" description="Transglutaminase-like" evidence="3">
    <location>
        <begin position="496"/>
        <end position="566"/>
    </location>
</feature>
<keyword evidence="2" id="KW-0812">Transmembrane</keyword>
<evidence type="ECO:0000256" key="2">
    <source>
        <dbReference type="SAM" id="Phobius"/>
    </source>
</evidence>
<dbReference type="SUPFAM" id="SSF54001">
    <property type="entry name" value="Cysteine proteinases"/>
    <property type="match status" value="1"/>
</dbReference>
<feature type="transmembrane region" description="Helical" evidence="2">
    <location>
        <begin position="244"/>
        <end position="269"/>
    </location>
</feature>
<feature type="transmembrane region" description="Helical" evidence="2">
    <location>
        <begin position="58"/>
        <end position="77"/>
    </location>
</feature>
<dbReference type="Proteomes" id="UP000680750">
    <property type="component" value="Chromosome"/>
</dbReference>
<protein>
    <recommendedName>
        <fullName evidence="3">Transglutaminase-like domain-containing protein</fullName>
    </recommendedName>
</protein>
<dbReference type="InterPro" id="IPR021878">
    <property type="entry name" value="TgpA_N"/>
</dbReference>
<dbReference type="Pfam" id="PF01841">
    <property type="entry name" value="Transglut_core"/>
    <property type="match status" value="1"/>
</dbReference>
<dbReference type="RefSeq" id="WP_051803061.1">
    <property type="nucleotide sequence ID" value="NZ_AP023354.1"/>
</dbReference>
<feature type="transmembrane region" description="Helical" evidence="2">
    <location>
        <begin position="194"/>
        <end position="214"/>
    </location>
</feature>
<evidence type="ECO:0000313" key="5">
    <source>
        <dbReference type="Proteomes" id="UP000680750"/>
    </source>
</evidence>
<keyword evidence="5" id="KW-1185">Reference proteome</keyword>
<dbReference type="KEGG" id="aser:Asera_60630"/>
<dbReference type="OrthoDB" id="9804023at2"/>
<accession>A0A810LAQ8</accession>
<dbReference type="InterPro" id="IPR002931">
    <property type="entry name" value="Transglutaminase-like"/>
</dbReference>
<keyword evidence="2" id="KW-0472">Membrane</keyword>
<feature type="transmembrane region" description="Helical" evidence="2">
    <location>
        <begin position="170"/>
        <end position="188"/>
    </location>
</feature>
<proteinExistence type="predicted"/>
<evidence type="ECO:0000256" key="1">
    <source>
        <dbReference type="SAM" id="MobiDB-lite"/>
    </source>
</evidence>
<evidence type="ECO:0000313" key="4">
    <source>
        <dbReference type="EMBL" id="BCJ31955.1"/>
    </source>
</evidence>
<dbReference type="AlphaFoldDB" id="A0A810LAQ8"/>
<feature type="region of interest" description="Disordered" evidence="1">
    <location>
        <begin position="566"/>
        <end position="621"/>
    </location>
</feature>
<name>A0A810LAQ8_9ACTN</name>
<gene>
    <name evidence="4" type="ORF">Asera_60630</name>
</gene>
<reference evidence="4" key="1">
    <citation type="submission" date="2020-08" db="EMBL/GenBank/DDBJ databases">
        <title>Whole genome shotgun sequence of Actinocatenispora sera NBRC 101916.</title>
        <authorList>
            <person name="Komaki H."/>
            <person name="Tamura T."/>
        </authorList>
    </citation>
    <scope>NUCLEOTIDE SEQUENCE</scope>
    <source>
        <strain evidence="4">NBRC 101916</strain>
    </source>
</reference>
<dbReference type="Pfam" id="PF11992">
    <property type="entry name" value="TgpA_N"/>
    <property type="match status" value="1"/>
</dbReference>
<feature type="transmembrane region" description="Helical" evidence="2">
    <location>
        <begin position="82"/>
        <end position="103"/>
    </location>
</feature>
<dbReference type="PANTHER" id="PTHR42736">
    <property type="entry name" value="PROTEIN-GLUTAMINE GAMMA-GLUTAMYLTRANSFERASE"/>
    <property type="match status" value="1"/>
</dbReference>
<evidence type="ECO:0000259" key="3">
    <source>
        <dbReference type="SMART" id="SM00460"/>
    </source>
</evidence>